<dbReference type="InterPro" id="IPR037066">
    <property type="entry name" value="Plug_dom_sf"/>
</dbReference>
<evidence type="ECO:0000256" key="6">
    <source>
        <dbReference type="ARBA" id="ARBA00023136"/>
    </source>
</evidence>
<protein>
    <submittedName>
        <fullName evidence="10">Iron complex outermembrane receptor protein</fullName>
    </submittedName>
</protein>
<comment type="caution">
    <text evidence="10">The sequence shown here is derived from an EMBL/GenBank/DDBJ whole genome shotgun (WGS) entry which is preliminary data.</text>
</comment>
<dbReference type="AlphaFoldDB" id="A0A419W4M0"/>
<dbReference type="PANTHER" id="PTHR30069">
    <property type="entry name" value="TONB-DEPENDENT OUTER MEMBRANE RECEPTOR"/>
    <property type="match status" value="1"/>
</dbReference>
<keyword evidence="7 8" id="KW-0998">Cell outer membrane</keyword>
<comment type="subcellular location">
    <subcellularLocation>
        <location evidence="1 8">Cell outer membrane</location>
        <topology evidence="1 8">Multi-pass membrane protein</topology>
    </subcellularLocation>
</comment>
<evidence type="ECO:0000256" key="7">
    <source>
        <dbReference type="ARBA" id="ARBA00023237"/>
    </source>
</evidence>
<dbReference type="Proteomes" id="UP000283387">
    <property type="component" value="Unassembled WGS sequence"/>
</dbReference>
<keyword evidence="2 8" id="KW-0813">Transport</keyword>
<evidence type="ECO:0000256" key="2">
    <source>
        <dbReference type="ARBA" id="ARBA00022448"/>
    </source>
</evidence>
<dbReference type="Gene3D" id="2.40.170.20">
    <property type="entry name" value="TonB-dependent receptor, beta-barrel domain"/>
    <property type="match status" value="1"/>
</dbReference>
<accession>A0A419W4M0</accession>
<dbReference type="SUPFAM" id="SSF49464">
    <property type="entry name" value="Carboxypeptidase regulatory domain-like"/>
    <property type="match status" value="1"/>
</dbReference>
<evidence type="ECO:0000256" key="4">
    <source>
        <dbReference type="ARBA" id="ARBA00022692"/>
    </source>
</evidence>
<dbReference type="PROSITE" id="PS52016">
    <property type="entry name" value="TONB_DEPENDENT_REC_3"/>
    <property type="match status" value="1"/>
</dbReference>
<dbReference type="SUPFAM" id="SSF56935">
    <property type="entry name" value="Porins"/>
    <property type="match status" value="1"/>
</dbReference>
<dbReference type="Pfam" id="PF07715">
    <property type="entry name" value="Plug"/>
    <property type="match status" value="1"/>
</dbReference>
<keyword evidence="6 8" id="KW-0472">Membrane</keyword>
<dbReference type="InterPro" id="IPR036942">
    <property type="entry name" value="Beta-barrel_TonB_sf"/>
</dbReference>
<dbReference type="InterPro" id="IPR012910">
    <property type="entry name" value="Plug_dom"/>
</dbReference>
<keyword evidence="4 8" id="KW-0812">Transmembrane</keyword>
<evidence type="ECO:0000256" key="1">
    <source>
        <dbReference type="ARBA" id="ARBA00004571"/>
    </source>
</evidence>
<organism evidence="10 11">
    <name type="scientific">Mangrovibacterium diazotrophicum</name>
    <dbReference type="NCBI Taxonomy" id="1261403"/>
    <lineage>
        <taxon>Bacteria</taxon>
        <taxon>Pseudomonadati</taxon>
        <taxon>Bacteroidota</taxon>
        <taxon>Bacteroidia</taxon>
        <taxon>Marinilabiliales</taxon>
        <taxon>Prolixibacteraceae</taxon>
        <taxon>Mangrovibacterium</taxon>
    </lineage>
</organism>
<keyword evidence="3 8" id="KW-1134">Transmembrane beta strand</keyword>
<dbReference type="GO" id="GO:0015344">
    <property type="term" value="F:siderophore uptake transmembrane transporter activity"/>
    <property type="evidence" value="ECO:0007669"/>
    <property type="project" value="TreeGrafter"/>
</dbReference>
<dbReference type="RefSeq" id="WP_120271804.1">
    <property type="nucleotide sequence ID" value="NZ_RAPN01000001.1"/>
</dbReference>
<evidence type="ECO:0000256" key="8">
    <source>
        <dbReference type="PROSITE-ProRule" id="PRU01360"/>
    </source>
</evidence>
<evidence type="ECO:0000256" key="3">
    <source>
        <dbReference type="ARBA" id="ARBA00022452"/>
    </source>
</evidence>
<dbReference type="PANTHER" id="PTHR30069:SF29">
    <property type="entry name" value="HEMOGLOBIN AND HEMOGLOBIN-HAPTOGLOBIN-BINDING PROTEIN 1-RELATED"/>
    <property type="match status" value="1"/>
</dbReference>
<evidence type="ECO:0000313" key="10">
    <source>
        <dbReference type="EMBL" id="RKD90395.1"/>
    </source>
</evidence>
<keyword evidence="10" id="KW-0675">Receptor</keyword>
<dbReference type="EMBL" id="RAPN01000001">
    <property type="protein sequence ID" value="RKD90395.1"/>
    <property type="molecule type" value="Genomic_DNA"/>
</dbReference>
<dbReference type="OrthoDB" id="9768470at2"/>
<reference evidence="10 11" key="1">
    <citation type="submission" date="2018-09" db="EMBL/GenBank/DDBJ databases">
        <title>Genomic Encyclopedia of Archaeal and Bacterial Type Strains, Phase II (KMG-II): from individual species to whole genera.</title>
        <authorList>
            <person name="Goeker M."/>
        </authorList>
    </citation>
    <scope>NUCLEOTIDE SEQUENCE [LARGE SCALE GENOMIC DNA]</scope>
    <source>
        <strain evidence="10 11">DSM 27148</strain>
    </source>
</reference>
<proteinExistence type="inferred from homology"/>
<evidence type="ECO:0000259" key="9">
    <source>
        <dbReference type="Pfam" id="PF07715"/>
    </source>
</evidence>
<dbReference type="GO" id="GO:0009279">
    <property type="term" value="C:cell outer membrane"/>
    <property type="evidence" value="ECO:0007669"/>
    <property type="project" value="UniProtKB-SubCell"/>
</dbReference>
<dbReference type="Pfam" id="PF13715">
    <property type="entry name" value="CarbopepD_reg_2"/>
    <property type="match status" value="1"/>
</dbReference>
<keyword evidence="11" id="KW-1185">Reference proteome</keyword>
<dbReference type="InterPro" id="IPR039426">
    <property type="entry name" value="TonB-dep_rcpt-like"/>
</dbReference>
<gene>
    <name evidence="10" type="ORF">BC643_0733</name>
</gene>
<feature type="domain" description="TonB-dependent receptor plug" evidence="9">
    <location>
        <begin position="145"/>
        <end position="249"/>
    </location>
</feature>
<dbReference type="InterPro" id="IPR008969">
    <property type="entry name" value="CarboxyPept-like_regulatory"/>
</dbReference>
<evidence type="ECO:0000256" key="5">
    <source>
        <dbReference type="ARBA" id="ARBA00022729"/>
    </source>
</evidence>
<comment type="similarity">
    <text evidence="8">Belongs to the TonB-dependent receptor family.</text>
</comment>
<name>A0A419W4M0_9BACT</name>
<evidence type="ECO:0000313" key="11">
    <source>
        <dbReference type="Proteomes" id="UP000283387"/>
    </source>
</evidence>
<dbReference type="GO" id="GO:0044718">
    <property type="term" value="P:siderophore transmembrane transport"/>
    <property type="evidence" value="ECO:0007669"/>
    <property type="project" value="TreeGrafter"/>
</dbReference>
<dbReference type="Gene3D" id="2.170.130.10">
    <property type="entry name" value="TonB-dependent receptor, plug domain"/>
    <property type="match status" value="1"/>
</dbReference>
<sequence length="768" mass="87748">MRRQQETKKKEMWRVSLTKVFPLLFACLFSNPGFGQSFELRGELRDSITNEVVPFARILLPELNWQVSADAKGNFQLSLPDEGPIHLEIVHTSYHTVLRTVEHGQTDLHVLMVPKNVGIGEVSVVSRAKLSPVKEVTVEPEAWQSSITRISAKEIEQMDADNVWEALKYSVNGMPSEQGRRKKYYYMIRGQNVAADYAINGVSLLTNGAGPMAQWVEAPSMLPANMIESVEVIRSGNSLLLGYSGINGVVNIKTKTFDRFTTSGEIQYGSFNSWRAGVMHGGKVGQLNYVFSLYNDRTDGLAGRHSHENLWNFYGKLNYRLKDKLELDVENFYTYGTRFVTQAVDYQGLVLPEKQLSEIWEYDPMRYNVLTARLKWNASEKASTELQFAYILNRMDLYPDAYQYGVDSETNEAVVGDSIIRAQMLSEPDSILSIGVFQALQLFPKNTLRIAGMYASSANYTHGKAKKDVYAAALLDQHHFKHADVHLGVKLIREYYKYYVPNQGFGDESRAVQNEWQPVLPNLSSGISWHYSPDLNVNLMVNAGVLPLDQTALQLLDDGSTTSLEKEHRTGVDLGLEHFSDGWGNTVFTLFLLRQQNTSDFTNRAYYDDDGQIRYYQKNISLHTYGAELTYHSPEWRDHWSLMTNLSYKLIYQSEESQYRKYAKQPPFIANLGLSYVARKFNANLFGKYVSDYKTDRFLKEEVSIGNYFNWDLNINYRVPGDFVELRGAVRNIFDERYATVSPIYPDFGRQFSIGIRLLFQGASKHEH</sequence>
<keyword evidence="5" id="KW-0732">Signal</keyword>